<organism evidence="2 3">
    <name type="scientific">Latilactobacillus curvatus</name>
    <name type="common">Lactobacillus curvatus</name>
    <dbReference type="NCBI Taxonomy" id="28038"/>
    <lineage>
        <taxon>Bacteria</taxon>
        <taxon>Bacillati</taxon>
        <taxon>Bacillota</taxon>
        <taxon>Bacilli</taxon>
        <taxon>Lactobacillales</taxon>
        <taxon>Lactobacillaceae</taxon>
        <taxon>Latilactobacillus</taxon>
    </lineage>
</organism>
<dbReference type="AlphaFoldDB" id="A0AAJ5RFE3"/>
<gene>
    <name evidence="2" type="ORF">PSR33_10630</name>
</gene>
<dbReference type="EMBL" id="CP117686">
    <property type="protein sequence ID" value="WDC93212.1"/>
    <property type="molecule type" value="Genomic_DNA"/>
</dbReference>
<accession>A0AAJ5RFE3</accession>
<name>A0AAJ5RFE3_LATCU</name>
<feature type="compositionally biased region" description="Basic and acidic residues" evidence="1">
    <location>
        <begin position="14"/>
        <end position="23"/>
    </location>
</feature>
<reference evidence="2" key="1">
    <citation type="submission" date="2023-02" db="EMBL/GenBank/DDBJ databases">
        <title>Complete genome sequence of Lactobacillus curvatus CACC879 isolated from Pig feces.</title>
        <authorList>
            <person name="Park S."/>
            <person name="Park M.A."/>
            <person name="Kim D.-H."/>
            <person name="Kim Y."/>
        </authorList>
    </citation>
    <scope>NUCLEOTIDE SEQUENCE</scope>
    <source>
        <strain evidence="2">Curvatus</strain>
        <plasmid evidence="2">p3_CACC879</plasmid>
    </source>
</reference>
<dbReference type="RefSeq" id="WP_035145350.1">
    <property type="nucleotide sequence ID" value="NZ_CABIVZ010000048.1"/>
</dbReference>
<protein>
    <submittedName>
        <fullName evidence="2">DUF5388 domain-containing protein</fullName>
    </submittedName>
</protein>
<geneLocation type="plasmid" evidence="2 3">
    <name>p3_CACC879</name>
</geneLocation>
<dbReference type="Pfam" id="PF17363">
    <property type="entry name" value="DUF5388"/>
    <property type="match status" value="1"/>
</dbReference>
<evidence type="ECO:0000256" key="1">
    <source>
        <dbReference type="SAM" id="MobiDB-lite"/>
    </source>
</evidence>
<sequence length="116" mass="12958">MGSLLNSNRVKSNSLDRGKRIEPENSMSIKDLSNPGEQSKSSKIESVTYYANVRINNHIKNKAEALSIIGVAKSQKDAIDRALDSFVEQLSDDEKRSFKNQLATLEAKDVKMKSEK</sequence>
<keyword evidence="2" id="KW-0614">Plasmid</keyword>
<evidence type="ECO:0000313" key="3">
    <source>
        <dbReference type="Proteomes" id="UP001215533"/>
    </source>
</evidence>
<proteinExistence type="predicted"/>
<feature type="region of interest" description="Disordered" evidence="1">
    <location>
        <begin position="1"/>
        <end position="43"/>
    </location>
</feature>
<dbReference type="InterPro" id="IPR035528">
    <property type="entry name" value="DUF5388"/>
</dbReference>
<dbReference type="Proteomes" id="UP001215533">
    <property type="component" value="Plasmid p3_CACC879"/>
</dbReference>
<feature type="compositionally biased region" description="Polar residues" evidence="1">
    <location>
        <begin position="1"/>
        <end position="13"/>
    </location>
</feature>
<evidence type="ECO:0000313" key="2">
    <source>
        <dbReference type="EMBL" id="WDC93212.1"/>
    </source>
</evidence>